<organism evidence="1 2">
    <name type="scientific">Zalaria obscura</name>
    <dbReference type="NCBI Taxonomy" id="2024903"/>
    <lineage>
        <taxon>Eukaryota</taxon>
        <taxon>Fungi</taxon>
        <taxon>Dikarya</taxon>
        <taxon>Ascomycota</taxon>
        <taxon>Pezizomycotina</taxon>
        <taxon>Dothideomycetes</taxon>
        <taxon>Dothideomycetidae</taxon>
        <taxon>Dothideales</taxon>
        <taxon>Zalariaceae</taxon>
        <taxon>Zalaria</taxon>
    </lineage>
</organism>
<comment type="caution">
    <text evidence="1">The sequence shown here is derived from an EMBL/GenBank/DDBJ whole genome shotgun (WGS) entry which is preliminary data.</text>
</comment>
<gene>
    <name evidence="1" type="ORF">M8818_003448</name>
</gene>
<dbReference type="Proteomes" id="UP001320706">
    <property type="component" value="Unassembled WGS sequence"/>
</dbReference>
<reference evidence="1" key="1">
    <citation type="submission" date="2024-02" db="EMBL/GenBank/DDBJ databases">
        <title>Metagenome Assembled Genome of Zalaria obscura JY119.</title>
        <authorList>
            <person name="Vighnesh L."/>
            <person name="Jagadeeshwari U."/>
            <person name="Venkata Ramana C."/>
            <person name="Sasikala C."/>
        </authorList>
    </citation>
    <scope>NUCLEOTIDE SEQUENCE</scope>
    <source>
        <strain evidence="1">JY119</strain>
    </source>
</reference>
<protein>
    <submittedName>
        <fullName evidence="1">Uncharacterized protein</fullName>
    </submittedName>
</protein>
<keyword evidence="2" id="KW-1185">Reference proteome</keyword>
<name>A0ACC3SE93_9PEZI</name>
<evidence type="ECO:0000313" key="2">
    <source>
        <dbReference type="Proteomes" id="UP001320706"/>
    </source>
</evidence>
<evidence type="ECO:0000313" key="1">
    <source>
        <dbReference type="EMBL" id="KAK8210281.1"/>
    </source>
</evidence>
<dbReference type="EMBL" id="JAMKPW020000015">
    <property type="protein sequence ID" value="KAK8210281.1"/>
    <property type="molecule type" value="Genomic_DNA"/>
</dbReference>
<accession>A0ACC3SE93</accession>
<proteinExistence type="predicted"/>
<sequence>MWKNLFKEHLQQHDLISPQAGVKDVITLFHSPASQSSIRVHTFLKQTAATAHSHATEDQASSHGQQSKTERTDFELDVQEQPPTSDQLTSILEYVGESKAGDVIKGATSTSDALKKLKADGSLFQRPLVVDWNNGRAVVGDNEPEIVKLLKTIPKETNVK</sequence>